<dbReference type="OrthoDB" id="9795306at2"/>
<dbReference type="Proteomes" id="UP000270678">
    <property type="component" value="Chromosome"/>
</dbReference>
<reference evidence="3" key="1">
    <citation type="submission" date="2018-12" db="EMBL/GenBank/DDBJ databases">
        <title>Complete genome sequence of Paenibacillus sp. MBLB1234.</title>
        <authorList>
            <person name="Nam Y.-D."/>
            <person name="Kang J."/>
            <person name="Chung W.-H."/>
            <person name="Park Y.S."/>
        </authorList>
    </citation>
    <scope>NUCLEOTIDE SEQUENCE [LARGE SCALE GENOMIC DNA]</scope>
    <source>
        <strain evidence="3">MBLB1234</strain>
    </source>
</reference>
<name>A0A3S9UXB6_9BACL</name>
<accession>A0A3S9UXB6</accession>
<dbReference type="PANTHER" id="PTHR33990:SF1">
    <property type="entry name" value="PROTEIN YJDN"/>
    <property type="match status" value="1"/>
</dbReference>
<dbReference type="InterPro" id="IPR028973">
    <property type="entry name" value="PhnB-like"/>
</dbReference>
<protein>
    <submittedName>
        <fullName evidence="2">VOC family protein</fullName>
    </submittedName>
</protein>
<evidence type="ECO:0000313" key="3">
    <source>
        <dbReference type="Proteomes" id="UP000270678"/>
    </source>
</evidence>
<dbReference type="Gene3D" id="3.10.180.10">
    <property type="entry name" value="2,3-Dihydroxybiphenyl 1,2-Dioxygenase, domain 1"/>
    <property type="match status" value="1"/>
</dbReference>
<keyword evidence="3" id="KW-1185">Reference proteome</keyword>
<sequence>MNAKLVPYLMSEDARTQAEFYKKVLSGEILAIKTYGEVPGTPEEIKDKVMHMVLSLAGGNILFFSDIFEPVEGNRNISLSLTFEDETEARQAFAELREGGEIRYPFELQPWGACYGEILDRFGVTWQFATTI</sequence>
<dbReference type="KEGG" id="plut:EI981_10630"/>
<feature type="domain" description="PhnB-like" evidence="1">
    <location>
        <begin position="4"/>
        <end position="128"/>
    </location>
</feature>
<evidence type="ECO:0000313" key="2">
    <source>
        <dbReference type="EMBL" id="AZS14871.1"/>
    </source>
</evidence>
<organism evidence="2 3">
    <name type="scientific">Paenibacillus lutimineralis</name>
    <dbReference type="NCBI Taxonomy" id="2707005"/>
    <lineage>
        <taxon>Bacteria</taxon>
        <taxon>Bacillati</taxon>
        <taxon>Bacillota</taxon>
        <taxon>Bacilli</taxon>
        <taxon>Bacillales</taxon>
        <taxon>Paenibacillaceae</taxon>
        <taxon>Paenibacillus</taxon>
    </lineage>
</organism>
<dbReference type="InterPro" id="IPR029068">
    <property type="entry name" value="Glyas_Bleomycin-R_OHBP_Dase"/>
</dbReference>
<dbReference type="AlphaFoldDB" id="A0A3S9UXB6"/>
<dbReference type="RefSeq" id="WP_126997931.1">
    <property type="nucleotide sequence ID" value="NZ_CP034346.1"/>
</dbReference>
<evidence type="ECO:0000259" key="1">
    <source>
        <dbReference type="Pfam" id="PF06983"/>
    </source>
</evidence>
<dbReference type="CDD" id="cd06588">
    <property type="entry name" value="PhnB_like"/>
    <property type="match status" value="1"/>
</dbReference>
<dbReference type="EMBL" id="CP034346">
    <property type="protein sequence ID" value="AZS14871.1"/>
    <property type="molecule type" value="Genomic_DNA"/>
</dbReference>
<dbReference type="SUPFAM" id="SSF54593">
    <property type="entry name" value="Glyoxalase/Bleomycin resistance protein/Dihydroxybiphenyl dioxygenase"/>
    <property type="match status" value="1"/>
</dbReference>
<proteinExistence type="predicted"/>
<gene>
    <name evidence="2" type="ORF">EI981_10630</name>
</gene>
<dbReference type="PANTHER" id="PTHR33990">
    <property type="entry name" value="PROTEIN YJDN-RELATED"/>
    <property type="match status" value="1"/>
</dbReference>
<dbReference type="Pfam" id="PF06983">
    <property type="entry name" value="3-dmu-9_3-mt"/>
    <property type="match status" value="1"/>
</dbReference>